<name>A0AAD4FCR8_9PLEO</name>
<sequence length="210" mass="23239">MAYPRFPPPNQTQSQAAPPPPPTSSSSNMQRGFTPGIAPMLPFSFNELEPPTPAYSNTTRPPAPPMMSFSYDYSKPLTQQPASANFSLPSAASVAFSIEKRRITVQPLKTPYCSGYVVHQDPAFRRDVFELFGHAYPTVESETRYFNQADVPPEYKAADDDLAVWRAGRGAEGGVKPGGEGDDKENMVKSLEDKSKENLLGRLRYKLFNE</sequence>
<gene>
    <name evidence="2" type="ORF">G6011_02964</name>
</gene>
<evidence type="ECO:0000313" key="3">
    <source>
        <dbReference type="Proteomes" id="UP001199106"/>
    </source>
</evidence>
<comment type="caution">
    <text evidence="2">The sequence shown here is derived from an EMBL/GenBank/DDBJ whole genome shotgun (WGS) entry which is preliminary data.</text>
</comment>
<dbReference type="AlphaFoldDB" id="A0AAD4FCR8"/>
<accession>A0AAD4FCR8</accession>
<organism evidence="2 3">
    <name type="scientific">Alternaria panax</name>
    <dbReference type="NCBI Taxonomy" id="48097"/>
    <lineage>
        <taxon>Eukaryota</taxon>
        <taxon>Fungi</taxon>
        <taxon>Dikarya</taxon>
        <taxon>Ascomycota</taxon>
        <taxon>Pezizomycotina</taxon>
        <taxon>Dothideomycetes</taxon>
        <taxon>Pleosporomycetidae</taxon>
        <taxon>Pleosporales</taxon>
        <taxon>Pleosporineae</taxon>
        <taxon>Pleosporaceae</taxon>
        <taxon>Alternaria</taxon>
        <taxon>Alternaria sect. Panax</taxon>
    </lineage>
</organism>
<feature type="compositionally biased region" description="Pro residues" evidence="1">
    <location>
        <begin position="1"/>
        <end position="10"/>
    </location>
</feature>
<dbReference type="EMBL" id="JAANER010000009">
    <property type="protein sequence ID" value="KAG9186408.1"/>
    <property type="molecule type" value="Genomic_DNA"/>
</dbReference>
<dbReference type="Proteomes" id="UP001199106">
    <property type="component" value="Unassembled WGS sequence"/>
</dbReference>
<protein>
    <submittedName>
        <fullName evidence="2">Uncharacterized protein</fullName>
    </submittedName>
</protein>
<evidence type="ECO:0000256" key="1">
    <source>
        <dbReference type="SAM" id="MobiDB-lite"/>
    </source>
</evidence>
<proteinExistence type="predicted"/>
<evidence type="ECO:0000313" key="2">
    <source>
        <dbReference type="EMBL" id="KAG9186408.1"/>
    </source>
</evidence>
<feature type="region of interest" description="Disordered" evidence="1">
    <location>
        <begin position="1"/>
        <end position="61"/>
    </location>
</feature>
<keyword evidence="3" id="KW-1185">Reference proteome</keyword>
<reference evidence="2" key="1">
    <citation type="submission" date="2021-07" db="EMBL/GenBank/DDBJ databases">
        <title>Genome Resource of American Ginseng Black Spot Pathogen Alternaria panax.</title>
        <authorList>
            <person name="Qiu C."/>
            <person name="Wang W."/>
            <person name="Liu Z."/>
        </authorList>
    </citation>
    <scope>NUCLEOTIDE SEQUENCE</scope>
    <source>
        <strain evidence="2">BNCC115425</strain>
    </source>
</reference>